<dbReference type="Gramene" id="KFK39680">
    <property type="protein sequence ID" value="KFK39680"/>
    <property type="gene ID" value="AALP_AA3G275300"/>
</dbReference>
<evidence type="ECO:0000256" key="1">
    <source>
        <dbReference type="SAM" id="MobiDB-lite"/>
    </source>
</evidence>
<reference evidence="3" key="1">
    <citation type="journal article" date="2015" name="Nat. Plants">
        <title>Genome expansion of Arabis alpina linked with retrotransposition and reduced symmetric DNA methylation.</title>
        <authorList>
            <person name="Willing E.M."/>
            <person name="Rawat V."/>
            <person name="Mandakova T."/>
            <person name="Maumus F."/>
            <person name="James G.V."/>
            <person name="Nordstroem K.J."/>
            <person name="Becker C."/>
            <person name="Warthmann N."/>
            <person name="Chica C."/>
            <person name="Szarzynska B."/>
            <person name="Zytnicki M."/>
            <person name="Albani M.C."/>
            <person name="Kiefer C."/>
            <person name="Bergonzi S."/>
            <person name="Castaings L."/>
            <person name="Mateos J.L."/>
            <person name="Berns M.C."/>
            <person name="Bujdoso N."/>
            <person name="Piofczyk T."/>
            <person name="de Lorenzo L."/>
            <person name="Barrero-Sicilia C."/>
            <person name="Mateos I."/>
            <person name="Piednoel M."/>
            <person name="Hagmann J."/>
            <person name="Chen-Min-Tao R."/>
            <person name="Iglesias-Fernandez R."/>
            <person name="Schuster S.C."/>
            <person name="Alonso-Blanco C."/>
            <person name="Roudier F."/>
            <person name="Carbonero P."/>
            <person name="Paz-Ares J."/>
            <person name="Davis S.J."/>
            <person name="Pecinka A."/>
            <person name="Quesneville H."/>
            <person name="Colot V."/>
            <person name="Lysak M.A."/>
            <person name="Weigel D."/>
            <person name="Coupland G."/>
            <person name="Schneeberger K."/>
        </authorList>
    </citation>
    <scope>NUCLEOTIDE SEQUENCE [LARGE SCALE GENOMIC DNA]</scope>
    <source>
        <strain evidence="3">cv. Pajares</strain>
    </source>
</reference>
<evidence type="ECO:0000313" key="2">
    <source>
        <dbReference type="EMBL" id="KFK39680.1"/>
    </source>
</evidence>
<feature type="compositionally biased region" description="Acidic residues" evidence="1">
    <location>
        <begin position="117"/>
        <end position="130"/>
    </location>
</feature>
<name>A0A087HC28_ARAAL</name>
<protein>
    <submittedName>
        <fullName evidence="2">Uncharacterized protein</fullName>
    </submittedName>
</protein>
<keyword evidence="3" id="KW-1185">Reference proteome</keyword>
<dbReference type="Proteomes" id="UP000029120">
    <property type="component" value="Chromosome 3"/>
</dbReference>
<organism evidence="2 3">
    <name type="scientific">Arabis alpina</name>
    <name type="common">Alpine rock-cress</name>
    <dbReference type="NCBI Taxonomy" id="50452"/>
    <lineage>
        <taxon>Eukaryota</taxon>
        <taxon>Viridiplantae</taxon>
        <taxon>Streptophyta</taxon>
        <taxon>Embryophyta</taxon>
        <taxon>Tracheophyta</taxon>
        <taxon>Spermatophyta</taxon>
        <taxon>Magnoliopsida</taxon>
        <taxon>eudicotyledons</taxon>
        <taxon>Gunneridae</taxon>
        <taxon>Pentapetalae</taxon>
        <taxon>rosids</taxon>
        <taxon>malvids</taxon>
        <taxon>Brassicales</taxon>
        <taxon>Brassicaceae</taxon>
        <taxon>Arabideae</taxon>
        <taxon>Arabis</taxon>
    </lineage>
</organism>
<feature type="region of interest" description="Disordered" evidence="1">
    <location>
        <begin position="45"/>
        <end position="163"/>
    </location>
</feature>
<proteinExistence type="predicted"/>
<dbReference type="AlphaFoldDB" id="A0A087HC28"/>
<sequence>MHLVVKHLEFIYPLWDDDNENVKLNNMNRDILGGCLDEEVWELQPPVSKKKKSMAEVEEKKSKKSKSKVVEDSEDEDDSPICKKKKTKNSKANIEESEDEDDSPVEKKKKSKVVLVEESEDEDSEEECDMDIPLKNTPKLKKKKQQTEIPSGEGAAKKTKEGHSGEVLKLLKGLVGTIKKFETRLTFLEGKGNASKVVVDEQSKTGVGGAASVEDDMSWMKQEVTSKKTKFSVNRVIRKPDVKAKPTVLRKVKCEHVAPVQKGEAENLCKSNGEKKTKGVTGKEKEATPAKMNDGVECVEIFDLQ</sequence>
<accession>A0A087HC28</accession>
<evidence type="ECO:0000313" key="3">
    <source>
        <dbReference type="Proteomes" id="UP000029120"/>
    </source>
</evidence>
<dbReference type="EMBL" id="CM002871">
    <property type="protein sequence ID" value="KFK39680.1"/>
    <property type="molecule type" value="Genomic_DNA"/>
</dbReference>
<gene>
    <name evidence="2" type="ordered locus">AALP_Aa3g275300</name>
</gene>